<dbReference type="Pfam" id="PF02737">
    <property type="entry name" value="3HCDH_N"/>
    <property type="match status" value="1"/>
</dbReference>
<dbReference type="PANTHER" id="PTHR48075">
    <property type="entry name" value="3-HYDROXYACYL-COA DEHYDROGENASE FAMILY PROTEIN"/>
    <property type="match status" value="1"/>
</dbReference>
<evidence type="ECO:0000256" key="3">
    <source>
        <dbReference type="SAM" id="MobiDB-lite"/>
    </source>
</evidence>
<dbReference type="Gene3D" id="3.30.750.190">
    <property type="match status" value="1"/>
</dbReference>
<name>A0A2D0KQ76_9GAMM</name>
<dbReference type="GO" id="GO:0006631">
    <property type="term" value="P:fatty acid metabolic process"/>
    <property type="evidence" value="ECO:0007669"/>
    <property type="project" value="InterPro"/>
</dbReference>
<feature type="domain" description="3-hydroxyacyl-CoA dehydrogenase C-terminal" evidence="4">
    <location>
        <begin position="209"/>
        <end position="306"/>
    </location>
</feature>
<dbReference type="EMBL" id="NJAJ01000015">
    <property type="protein sequence ID" value="PHM65591.1"/>
    <property type="molecule type" value="Genomic_DNA"/>
</dbReference>
<sequence>MNMPIHHRPTFSDSTDNESINESIPEGPIAVIGAGTMGIGIAQVAALAGHSVLLFDANDEAAQRALDTLHIRLHQRVAAGKADADKTQALLQRITLVDSLQALAPCILVIEAIIEQLEAKQKLFHQLESLCSEQTIFASNTSSLSITAIARVLSKPQRMAGLHFFNPAPLMKLVEIVQGLETCPQIIATLKYLMINWQKQPVICRSTPGFIVNRIARPFYAEALRALEEQIASPATLDAVIKDAGGFAMGPLQLTDLIGHDVNYAVTESLFHAFYGDPRFQPSLRQKELVEANHLGRKSGRGFYLYSDTNNAEKNSTDKKPQLLPEIEEIQAAEPITSAQINASGDWSALPHFAALLQEKLQENGVFCGEKYNIPLSSPALQIDDVLFMLATGKTSSQLADEIQAPVVQFDLSANHHAAPIITISAASQNTQQQTAKVARFLHSLGKQVILLPDYPAMLTMRTVAMLCNEALDALNKGIASAEDIDLAMCRGVNYPIGPLAWGTQLGWQHIFNTLENLQQFYGETRYRPSPLLRQLAAGHVTLQSPSLRQHEYQHKKKDHA</sequence>
<evidence type="ECO:0000259" key="5">
    <source>
        <dbReference type="Pfam" id="PF02737"/>
    </source>
</evidence>
<dbReference type="InterPro" id="IPR041040">
    <property type="entry name" value="3HCDH_RFF"/>
</dbReference>
<keyword evidence="8" id="KW-1185">Reference proteome</keyword>
<dbReference type="FunFam" id="3.40.50.720:FF:000009">
    <property type="entry name" value="Fatty oxidation complex, alpha subunit"/>
    <property type="match status" value="1"/>
</dbReference>
<dbReference type="InterPro" id="IPR006108">
    <property type="entry name" value="3HC_DH_C"/>
</dbReference>
<evidence type="ECO:0000256" key="1">
    <source>
        <dbReference type="ARBA" id="ARBA00023002"/>
    </source>
</evidence>
<keyword evidence="1" id="KW-0560">Oxidoreductase</keyword>
<dbReference type="NCBIfam" id="NF006124">
    <property type="entry name" value="PRK08268.1"/>
    <property type="match status" value="1"/>
</dbReference>
<evidence type="ECO:0000259" key="4">
    <source>
        <dbReference type="Pfam" id="PF00725"/>
    </source>
</evidence>
<comment type="caution">
    <text evidence="7">The sequence shown here is derived from an EMBL/GenBank/DDBJ whole genome shotgun (WGS) entry which is preliminary data.</text>
</comment>
<dbReference type="InterPro" id="IPR036291">
    <property type="entry name" value="NAD(P)-bd_dom_sf"/>
</dbReference>
<dbReference type="InterPro" id="IPR006176">
    <property type="entry name" value="3-OHacyl-CoA_DH_NAD-bd"/>
</dbReference>
<dbReference type="GO" id="GO:0070403">
    <property type="term" value="F:NAD+ binding"/>
    <property type="evidence" value="ECO:0007669"/>
    <property type="project" value="InterPro"/>
</dbReference>
<dbReference type="InterPro" id="IPR008927">
    <property type="entry name" value="6-PGluconate_DH-like_C_sf"/>
</dbReference>
<dbReference type="AlphaFoldDB" id="A0A2D0KQ76"/>
<protein>
    <submittedName>
        <fullName evidence="7">Putative 3-hydroxyacyl-CoA dehydrogenase</fullName>
    </submittedName>
</protein>
<evidence type="ECO:0000259" key="6">
    <source>
        <dbReference type="Pfam" id="PF18321"/>
    </source>
</evidence>
<organism evidence="7 8">
    <name type="scientific">Xenorhabdus stockiae</name>
    <dbReference type="NCBI Taxonomy" id="351614"/>
    <lineage>
        <taxon>Bacteria</taxon>
        <taxon>Pseudomonadati</taxon>
        <taxon>Pseudomonadota</taxon>
        <taxon>Gammaproteobacteria</taxon>
        <taxon>Enterobacterales</taxon>
        <taxon>Morganellaceae</taxon>
        <taxon>Xenorhabdus</taxon>
    </lineage>
</organism>
<accession>A0A2D0KQ76</accession>
<dbReference type="Gene3D" id="3.40.50.720">
    <property type="entry name" value="NAD(P)-binding Rossmann-like Domain"/>
    <property type="match status" value="1"/>
</dbReference>
<evidence type="ECO:0000256" key="2">
    <source>
        <dbReference type="ARBA" id="ARBA00023027"/>
    </source>
</evidence>
<reference evidence="7 8" key="1">
    <citation type="journal article" date="2017" name="Nat. Microbiol.">
        <title>Natural product diversity associated with the nematode symbionts Photorhabdus and Xenorhabdus.</title>
        <authorList>
            <person name="Tobias N.J."/>
            <person name="Wolff H."/>
            <person name="Djahanschiri B."/>
            <person name="Grundmann F."/>
            <person name="Kronenwerth M."/>
            <person name="Shi Y.M."/>
            <person name="Simonyi S."/>
            <person name="Grun P."/>
            <person name="Shapiro-Ilan D."/>
            <person name="Pidot S.J."/>
            <person name="Stinear T.P."/>
            <person name="Ebersberger I."/>
            <person name="Bode H.B."/>
        </authorList>
    </citation>
    <scope>NUCLEOTIDE SEQUENCE [LARGE SCALE GENOMIC DNA]</scope>
    <source>
        <strain evidence="7 8">DSM 17904</strain>
    </source>
</reference>
<feature type="domain" description="3-hydroxyacyl-CoA dehydrogenase NAD binding" evidence="5">
    <location>
        <begin position="29"/>
        <end position="205"/>
    </location>
</feature>
<dbReference type="Proteomes" id="UP000222366">
    <property type="component" value="Unassembled WGS sequence"/>
</dbReference>
<feature type="domain" description="3-hydroxybutyryl-CoA dehydrogenase reduced Rossmann-fold" evidence="6">
    <location>
        <begin position="389"/>
        <end position="456"/>
    </location>
</feature>
<dbReference type="Pfam" id="PF18321">
    <property type="entry name" value="3HCDH_RFF"/>
    <property type="match status" value="1"/>
</dbReference>
<dbReference type="GO" id="GO:0016616">
    <property type="term" value="F:oxidoreductase activity, acting on the CH-OH group of donors, NAD or NADP as acceptor"/>
    <property type="evidence" value="ECO:0007669"/>
    <property type="project" value="InterPro"/>
</dbReference>
<dbReference type="SUPFAM" id="SSF48179">
    <property type="entry name" value="6-phosphogluconate dehydrogenase C-terminal domain-like"/>
    <property type="match status" value="2"/>
</dbReference>
<dbReference type="Gene3D" id="1.10.1040.50">
    <property type="match status" value="1"/>
</dbReference>
<dbReference type="Gene3D" id="1.10.1040.10">
    <property type="entry name" value="N-(1-d-carboxylethyl)-l-norvaline Dehydrogenase, domain 2"/>
    <property type="match status" value="1"/>
</dbReference>
<gene>
    <name evidence="7" type="ORF">Xsto_01949</name>
</gene>
<keyword evidence="2" id="KW-0520">NAD</keyword>
<feature type="region of interest" description="Disordered" evidence="3">
    <location>
        <begin position="1"/>
        <end position="22"/>
    </location>
</feature>
<feature type="domain" description="3-hydroxyacyl-CoA dehydrogenase C-terminal" evidence="4">
    <location>
        <begin position="460"/>
        <end position="537"/>
    </location>
</feature>
<feature type="compositionally biased region" description="Polar residues" evidence="3">
    <location>
        <begin position="11"/>
        <end position="22"/>
    </location>
</feature>
<dbReference type="PANTHER" id="PTHR48075:SF5">
    <property type="entry name" value="3-HYDROXYBUTYRYL-COA DEHYDROGENASE"/>
    <property type="match status" value="1"/>
</dbReference>
<dbReference type="InterPro" id="IPR013328">
    <property type="entry name" value="6PGD_dom2"/>
</dbReference>
<evidence type="ECO:0000313" key="7">
    <source>
        <dbReference type="EMBL" id="PHM65591.1"/>
    </source>
</evidence>
<proteinExistence type="predicted"/>
<evidence type="ECO:0000313" key="8">
    <source>
        <dbReference type="Proteomes" id="UP000222366"/>
    </source>
</evidence>
<dbReference type="SUPFAM" id="SSF51735">
    <property type="entry name" value="NAD(P)-binding Rossmann-fold domains"/>
    <property type="match status" value="1"/>
</dbReference>
<dbReference type="Pfam" id="PF00725">
    <property type="entry name" value="3HCDH"/>
    <property type="match status" value="2"/>
</dbReference>